<protein>
    <recommendedName>
        <fullName evidence="4">Cytidyltransferase-like domain-containing protein</fullName>
    </recommendedName>
</protein>
<accession>A0AAW0F8A2</accession>
<reference evidence="2 3" key="1">
    <citation type="journal article" date="2021" name="MBio">
        <title>A New Model Trypanosomatid, Novymonas esmeraldas: Genomic Perception of Its 'Candidatus Pandoraea novymonadis' Endosymbiont.</title>
        <authorList>
            <person name="Zakharova A."/>
            <person name="Saura A."/>
            <person name="Butenko A."/>
            <person name="Podesvova L."/>
            <person name="Warmusova S."/>
            <person name="Kostygov A.Y."/>
            <person name="Nenarokova A."/>
            <person name="Lukes J."/>
            <person name="Opperdoes F.R."/>
            <person name="Yurchenko V."/>
        </authorList>
    </citation>
    <scope>NUCLEOTIDE SEQUENCE [LARGE SCALE GENOMIC DNA]</scope>
    <source>
        <strain evidence="2 3">E262AT.01</strain>
    </source>
</reference>
<evidence type="ECO:0000313" key="3">
    <source>
        <dbReference type="Proteomes" id="UP001430356"/>
    </source>
</evidence>
<dbReference type="PANTHER" id="PTHR31285:SF0">
    <property type="entry name" value="NICOTINAMIDE MONONUCLEOTIDE ADENYLYLTRANSFERASE"/>
    <property type="match status" value="1"/>
</dbReference>
<keyword evidence="3" id="KW-1185">Reference proteome</keyword>
<evidence type="ECO:0000256" key="1">
    <source>
        <dbReference type="SAM" id="MobiDB-lite"/>
    </source>
</evidence>
<evidence type="ECO:0008006" key="4">
    <source>
        <dbReference type="Google" id="ProtNLM"/>
    </source>
</evidence>
<dbReference type="Gene3D" id="3.40.50.620">
    <property type="entry name" value="HUPs"/>
    <property type="match status" value="1"/>
</dbReference>
<comment type="caution">
    <text evidence="2">The sequence shown here is derived from an EMBL/GenBank/DDBJ whole genome shotgun (WGS) entry which is preliminary data.</text>
</comment>
<organism evidence="2 3">
    <name type="scientific">Novymonas esmeraldas</name>
    <dbReference type="NCBI Taxonomy" id="1808958"/>
    <lineage>
        <taxon>Eukaryota</taxon>
        <taxon>Discoba</taxon>
        <taxon>Euglenozoa</taxon>
        <taxon>Kinetoplastea</taxon>
        <taxon>Metakinetoplastina</taxon>
        <taxon>Trypanosomatida</taxon>
        <taxon>Trypanosomatidae</taxon>
        <taxon>Novymonas</taxon>
    </lineage>
</organism>
<dbReference type="GO" id="GO:0016887">
    <property type="term" value="F:ATP hydrolysis activity"/>
    <property type="evidence" value="ECO:0007669"/>
    <property type="project" value="TreeGrafter"/>
</dbReference>
<evidence type="ECO:0000313" key="2">
    <source>
        <dbReference type="EMBL" id="KAK7202179.1"/>
    </source>
</evidence>
<dbReference type="EMBL" id="JAECZO010000026">
    <property type="protein sequence ID" value="KAK7202179.1"/>
    <property type="molecule type" value="Genomic_DNA"/>
</dbReference>
<dbReference type="GO" id="GO:0005634">
    <property type="term" value="C:nucleus"/>
    <property type="evidence" value="ECO:0007669"/>
    <property type="project" value="TreeGrafter"/>
</dbReference>
<dbReference type="GO" id="GO:0005737">
    <property type="term" value="C:cytoplasm"/>
    <property type="evidence" value="ECO:0007669"/>
    <property type="project" value="TreeGrafter"/>
</dbReference>
<feature type="region of interest" description="Disordered" evidence="1">
    <location>
        <begin position="400"/>
        <end position="425"/>
    </location>
</feature>
<dbReference type="InterPro" id="IPR014729">
    <property type="entry name" value="Rossmann-like_a/b/a_fold"/>
</dbReference>
<name>A0AAW0F8A2_9TRYP</name>
<dbReference type="GO" id="GO:0000309">
    <property type="term" value="F:nicotinamide-nucleotide adenylyltransferase activity"/>
    <property type="evidence" value="ECO:0007669"/>
    <property type="project" value="TreeGrafter"/>
</dbReference>
<sequence>MSAELLVELIHASPVRVSLAICGAGAGVIRRLTRVRECSRTLLEANVLYHRASTHAALDGLPRHLVSTEAARQLAQHAFHTSRTIASAEARERQRSDAPLSPCTPRRSADLLFGVGATSAVKTSRSRHSKDQVHVCVWGGPVNVSEAACPPTSTTTTTSGGGRAAEPTGHVTDFYMEMPDWFSRADQDEQVELLVLHAIARTVELCVPAEAESTAGRGAGAGSDAAGMAYPRSLFHTLLPSGGDDAAVRADGASASSSSPGLSLVAGVSRLCVTPSESAPQPVCLDRESEVRWALGSVLSASATPTASGGDARDVCVLWNRHGELRAGALAPYTADARTAQGGDAASAIASTAAAAAAAAAAAGVGKAVQLLYPGSFNPLHYGHTELVRAATRVLLLRQHHHHEQHEQQQQQQQGDGDTHGEECDPPVEVTYELALKVVDKGAIEVEDMTRRVCQLLGRGKRVAVTAATLFVEKARLFPGHGFLIGIDTATRVLDSRHYSSSADPAEAEAAMVAALNRDIGGRGCYFIVGGRRVSDASGWQELSSLRIPAAVQHLFIGIPASEFRVDVSSTELRAARRASA</sequence>
<gene>
    <name evidence="2" type="ORF">NESM_000287700</name>
</gene>
<dbReference type="PANTHER" id="PTHR31285">
    <property type="entry name" value="NICOTINAMIDE MONONUCLEOTIDE ADENYLYLTRANSFERASE"/>
    <property type="match status" value="1"/>
</dbReference>
<proteinExistence type="predicted"/>
<dbReference type="AlphaFoldDB" id="A0AAW0F8A2"/>
<dbReference type="Proteomes" id="UP001430356">
    <property type="component" value="Unassembled WGS sequence"/>
</dbReference>
<dbReference type="SUPFAM" id="SSF52374">
    <property type="entry name" value="Nucleotidylyl transferase"/>
    <property type="match status" value="1"/>
</dbReference>
<feature type="region of interest" description="Disordered" evidence="1">
    <location>
        <begin position="85"/>
        <end position="105"/>
    </location>
</feature>